<name>A0A4R8V4R1_9MICO</name>
<dbReference type="EMBL" id="FNIB01000005">
    <property type="protein sequence ID" value="SDN36765.1"/>
    <property type="molecule type" value="Genomic_DNA"/>
</dbReference>
<dbReference type="EMBL" id="SOFD01000025">
    <property type="protein sequence ID" value="TFB77182.1"/>
    <property type="molecule type" value="Genomic_DNA"/>
</dbReference>
<organism evidence="2 4">
    <name type="scientific">Cryobacterium flavum</name>
    <dbReference type="NCBI Taxonomy" id="1424659"/>
    <lineage>
        <taxon>Bacteria</taxon>
        <taxon>Bacillati</taxon>
        <taxon>Actinomycetota</taxon>
        <taxon>Actinomycetes</taxon>
        <taxon>Micrococcales</taxon>
        <taxon>Microbacteriaceae</taxon>
        <taxon>Cryobacterium</taxon>
    </lineage>
</organism>
<proteinExistence type="predicted"/>
<keyword evidence="1" id="KW-1133">Transmembrane helix</keyword>
<keyword evidence="5" id="KW-1185">Reference proteome</keyword>
<dbReference type="Proteomes" id="UP000298252">
    <property type="component" value="Unassembled WGS sequence"/>
</dbReference>
<accession>A0A4R8V4R1</accession>
<protein>
    <submittedName>
        <fullName evidence="3">DUF916 domain-containing protein</fullName>
    </submittedName>
</protein>
<dbReference type="Proteomes" id="UP000199639">
    <property type="component" value="Unassembled WGS sequence"/>
</dbReference>
<reference evidence="2 4" key="1">
    <citation type="submission" date="2016-10" db="EMBL/GenBank/DDBJ databases">
        <authorList>
            <person name="Varghese N."/>
            <person name="Submissions S."/>
        </authorList>
    </citation>
    <scope>NUCLEOTIDE SEQUENCE [LARGE SCALE GENOMIC DNA]</scope>
    <source>
        <strain evidence="2 4">CGMCC 1.11215</strain>
    </source>
</reference>
<sequence length="203" mass="21429">MIIQSATVQGDTSVVDGETAFRVDVVHRQGVRIYLTVAGTAVKSLEPGDLSWEQTGGAITFTLPLHNTGNTILHPTATLDASGWLGADREVNFDQPESVLPGSRVELNATLEGIPPIQVGSAVATIVSEAGTDHVRTQIGYAPWAMIGVAVLLIAAGCYGTVRLARFIRRARHAIAEVAQTESDALAAEDAILPSGRVRHRGT</sequence>
<evidence type="ECO:0000313" key="2">
    <source>
        <dbReference type="EMBL" id="SDN36765.1"/>
    </source>
</evidence>
<dbReference type="AlphaFoldDB" id="A0A4R8V4R1"/>
<keyword evidence="1" id="KW-0472">Membrane</keyword>
<evidence type="ECO:0000313" key="4">
    <source>
        <dbReference type="Proteomes" id="UP000199639"/>
    </source>
</evidence>
<evidence type="ECO:0000313" key="5">
    <source>
        <dbReference type="Proteomes" id="UP000298252"/>
    </source>
</evidence>
<gene>
    <name evidence="3" type="ORF">E3O21_09820</name>
    <name evidence="2" type="ORF">SAMN05216368_10553</name>
</gene>
<reference evidence="3 5" key="2">
    <citation type="submission" date="2019-03" db="EMBL/GenBank/DDBJ databases">
        <title>Genomics of glacier-inhabiting Cryobacterium strains.</title>
        <authorList>
            <person name="Liu Q."/>
            <person name="Xin Y.-H."/>
        </authorList>
    </citation>
    <scope>NUCLEOTIDE SEQUENCE [LARGE SCALE GENOMIC DNA]</scope>
    <source>
        <strain evidence="3 5">Hh8</strain>
    </source>
</reference>
<evidence type="ECO:0000313" key="3">
    <source>
        <dbReference type="EMBL" id="TFB77182.1"/>
    </source>
</evidence>
<evidence type="ECO:0000256" key="1">
    <source>
        <dbReference type="SAM" id="Phobius"/>
    </source>
</evidence>
<keyword evidence="1" id="KW-0812">Transmembrane</keyword>
<dbReference type="STRING" id="1424659.SAMN05216368_10553"/>
<feature type="transmembrane region" description="Helical" evidence="1">
    <location>
        <begin position="141"/>
        <end position="162"/>
    </location>
</feature>
<dbReference type="RefSeq" id="WP_092340264.1">
    <property type="nucleotide sequence ID" value="NZ_FNIB01000005.1"/>
</dbReference>